<dbReference type="Gene3D" id="3.40.50.880">
    <property type="match status" value="1"/>
</dbReference>
<feature type="domain" description="DJ-1/PfpI" evidence="3">
    <location>
        <begin position="7"/>
        <end position="173"/>
    </location>
</feature>
<comment type="subcellular location">
    <subcellularLocation>
        <location evidence="1">Cytoplasm</location>
    </subcellularLocation>
</comment>
<name>A0A1W7RAN9_9SCOR</name>
<evidence type="ECO:0000313" key="4">
    <source>
        <dbReference type="EMBL" id="JAV48208.1"/>
    </source>
</evidence>
<evidence type="ECO:0000259" key="3">
    <source>
        <dbReference type="Pfam" id="PF01965"/>
    </source>
</evidence>
<dbReference type="GO" id="GO:0006979">
    <property type="term" value="P:response to oxidative stress"/>
    <property type="evidence" value="ECO:0007669"/>
    <property type="project" value="TreeGrafter"/>
</dbReference>
<dbReference type="GO" id="GO:0046295">
    <property type="term" value="P:glycolate biosynthetic process"/>
    <property type="evidence" value="ECO:0007669"/>
    <property type="project" value="TreeGrafter"/>
</dbReference>
<organism evidence="4">
    <name type="scientific">Hadrurus spadix</name>
    <dbReference type="NCBI Taxonomy" id="141984"/>
    <lineage>
        <taxon>Eukaryota</taxon>
        <taxon>Metazoa</taxon>
        <taxon>Ecdysozoa</taxon>
        <taxon>Arthropoda</taxon>
        <taxon>Chelicerata</taxon>
        <taxon>Arachnida</taxon>
        <taxon>Scorpiones</taxon>
        <taxon>Iurida</taxon>
        <taxon>Iuroidea</taxon>
        <taxon>Hadrurus</taxon>
    </lineage>
</organism>
<dbReference type="CDD" id="cd03135">
    <property type="entry name" value="GATase1_DJ-1"/>
    <property type="match status" value="1"/>
</dbReference>
<dbReference type="InterPro" id="IPR006287">
    <property type="entry name" value="DJ-1"/>
</dbReference>
<dbReference type="InterPro" id="IPR050325">
    <property type="entry name" value="Prot/Nucl_acid_deglycase"/>
</dbReference>
<dbReference type="GO" id="GO:0005739">
    <property type="term" value="C:mitochondrion"/>
    <property type="evidence" value="ECO:0007669"/>
    <property type="project" value="TreeGrafter"/>
</dbReference>
<reference evidence="4" key="1">
    <citation type="submission" date="2016-11" db="EMBL/GenBank/DDBJ databases">
        <title>Venom-gland transcriptomics and venom proteomics of the black-back scorpion (Hadrurus spadix) reveal detectability challenges and an unexplored realm of animal toxin diversity.</title>
        <authorList>
            <person name="Rokyta D.R."/>
            <person name="Ward M.J."/>
        </authorList>
    </citation>
    <scope>NUCLEOTIDE SEQUENCE</scope>
    <source>
        <tissue evidence="4">Venom gland</tissue>
    </source>
</reference>
<protein>
    <submittedName>
        <fullName evidence="4">Protein deglycase DJ-1zDJ-1</fullName>
    </submittedName>
</protein>
<dbReference type="InterPro" id="IPR029062">
    <property type="entry name" value="Class_I_gatase-like"/>
</dbReference>
<dbReference type="GO" id="GO:0051896">
    <property type="term" value="P:regulation of phosphatidylinositol 3-kinase/protein kinase B signal transduction"/>
    <property type="evidence" value="ECO:0007669"/>
    <property type="project" value="UniProtKB-ARBA"/>
</dbReference>
<dbReference type="EMBL" id="GFAH01000181">
    <property type="protein sequence ID" value="JAV48208.1"/>
    <property type="molecule type" value="Transcribed_RNA"/>
</dbReference>
<keyword evidence="2" id="KW-0963">Cytoplasm</keyword>
<dbReference type="PANTHER" id="PTHR48094">
    <property type="entry name" value="PROTEIN/NUCLEIC ACID DEGLYCASE DJ-1-RELATED"/>
    <property type="match status" value="1"/>
</dbReference>
<dbReference type="GO" id="GO:0005634">
    <property type="term" value="C:nucleus"/>
    <property type="evidence" value="ECO:0007669"/>
    <property type="project" value="TreeGrafter"/>
</dbReference>
<dbReference type="Pfam" id="PF01965">
    <property type="entry name" value="DJ-1_PfpI"/>
    <property type="match status" value="1"/>
</dbReference>
<accession>A0A1W7RAN9</accession>
<proteinExistence type="predicted"/>
<sequence>MLRNMTKRALLILANGAEEMEAVITADVMRRGGVNVTVAGLDSSQPVHCSRDIIIQPDKSLDDALKDAPYDVIVLPGGLKGAESLAASKKVGDLLKDQEKSGRFIAAICAAPISLKSHGIATGKMLTSHPSKKDEMNEGGKYQYSEDRVVVDGQLITSRGPGTAFEFGLSIVEKLVGKEKANSLISPMLVKV</sequence>
<evidence type="ECO:0000256" key="1">
    <source>
        <dbReference type="ARBA" id="ARBA00004496"/>
    </source>
</evidence>
<evidence type="ECO:0000256" key="2">
    <source>
        <dbReference type="ARBA" id="ARBA00022490"/>
    </source>
</evidence>
<dbReference type="AlphaFoldDB" id="A0A1W7RAN9"/>
<dbReference type="SUPFAM" id="SSF52317">
    <property type="entry name" value="Class I glutamine amidotransferase-like"/>
    <property type="match status" value="1"/>
</dbReference>
<dbReference type="NCBIfam" id="TIGR01383">
    <property type="entry name" value="not_thiJ"/>
    <property type="match status" value="1"/>
</dbReference>
<dbReference type="PANTHER" id="PTHR48094:SF12">
    <property type="entry name" value="PARKINSON DISEASE PROTEIN 7 HOMOLOG"/>
    <property type="match status" value="1"/>
</dbReference>
<dbReference type="GO" id="GO:1903189">
    <property type="term" value="P:glyoxal metabolic process"/>
    <property type="evidence" value="ECO:0007669"/>
    <property type="project" value="TreeGrafter"/>
</dbReference>
<dbReference type="InterPro" id="IPR002818">
    <property type="entry name" value="DJ-1/PfpI"/>
</dbReference>
<dbReference type="FunFam" id="3.40.50.880:FF:000022">
    <property type="entry name" value="protein deglycase DJ-1"/>
    <property type="match status" value="1"/>
</dbReference>